<reference evidence="2" key="1">
    <citation type="submission" date="2020-10" db="EMBL/GenBank/DDBJ databases">
        <authorList>
            <person name="Gilroy R."/>
        </authorList>
    </citation>
    <scope>NUCLEOTIDE SEQUENCE</scope>
    <source>
        <strain evidence="2">1383</strain>
    </source>
</reference>
<feature type="chain" id="PRO_5038635473" description="Lipoprotein" evidence="1">
    <location>
        <begin position="19"/>
        <end position="360"/>
    </location>
</feature>
<dbReference type="Proteomes" id="UP000824161">
    <property type="component" value="Unassembled WGS sequence"/>
</dbReference>
<organism evidence="2 3">
    <name type="scientific">Candidatus Merdimorpha stercoravium</name>
    <dbReference type="NCBI Taxonomy" id="2840863"/>
    <lineage>
        <taxon>Bacteria</taxon>
        <taxon>Pseudomonadati</taxon>
        <taxon>Bacteroidota</taxon>
        <taxon>Flavobacteriia</taxon>
        <taxon>Flavobacteriales</taxon>
        <taxon>Candidatus Merdimorpha</taxon>
    </lineage>
</organism>
<name>A0A9D1HCQ7_9FLAO</name>
<evidence type="ECO:0000256" key="1">
    <source>
        <dbReference type="SAM" id="SignalP"/>
    </source>
</evidence>
<evidence type="ECO:0008006" key="4">
    <source>
        <dbReference type="Google" id="ProtNLM"/>
    </source>
</evidence>
<keyword evidence="1" id="KW-0732">Signal</keyword>
<gene>
    <name evidence="2" type="ORF">IAC44_07105</name>
</gene>
<feature type="signal peptide" evidence="1">
    <location>
        <begin position="1"/>
        <end position="18"/>
    </location>
</feature>
<dbReference type="AlphaFoldDB" id="A0A9D1HCQ7"/>
<accession>A0A9D1HCQ7</accession>
<reference evidence="2" key="2">
    <citation type="journal article" date="2021" name="PeerJ">
        <title>Extensive microbial diversity within the chicken gut microbiome revealed by metagenomics and culture.</title>
        <authorList>
            <person name="Gilroy R."/>
            <person name="Ravi A."/>
            <person name="Getino M."/>
            <person name="Pursley I."/>
            <person name="Horton D.L."/>
            <person name="Alikhan N.F."/>
            <person name="Baker D."/>
            <person name="Gharbi K."/>
            <person name="Hall N."/>
            <person name="Watson M."/>
            <person name="Adriaenssens E.M."/>
            <person name="Foster-Nyarko E."/>
            <person name="Jarju S."/>
            <person name="Secka A."/>
            <person name="Antonio M."/>
            <person name="Oren A."/>
            <person name="Chaudhuri R.R."/>
            <person name="La Ragione R."/>
            <person name="Hildebrand F."/>
            <person name="Pallen M.J."/>
        </authorList>
    </citation>
    <scope>NUCLEOTIDE SEQUENCE</scope>
    <source>
        <strain evidence="2">1383</strain>
    </source>
</reference>
<evidence type="ECO:0000313" key="3">
    <source>
        <dbReference type="Proteomes" id="UP000824161"/>
    </source>
</evidence>
<protein>
    <recommendedName>
        <fullName evidence="4">Lipoprotein</fullName>
    </recommendedName>
</protein>
<proteinExistence type="predicted"/>
<dbReference type="PROSITE" id="PS51257">
    <property type="entry name" value="PROKAR_LIPOPROTEIN"/>
    <property type="match status" value="1"/>
</dbReference>
<comment type="caution">
    <text evidence="2">The sequence shown here is derived from an EMBL/GenBank/DDBJ whole genome shotgun (WGS) entry which is preliminary data.</text>
</comment>
<evidence type="ECO:0000313" key="2">
    <source>
        <dbReference type="EMBL" id="HIT98587.1"/>
    </source>
</evidence>
<dbReference type="EMBL" id="DVLY01000180">
    <property type="protein sequence ID" value="HIT98587.1"/>
    <property type="molecule type" value="Genomic_DNA"/>
</dbReference>
<sequence length="360" mass="40389">MKKRLIPFCVAAALAVGACGGSGEKDAEGFPPAKALAADSVAIEQILSVQNMTLREDYAAIYSPRSGKVIFRYRLPDWTFLDSSLVEGQGPDDVLRPSLLSTSDPGNELWLAQSARKKLGEYHPGEGGLVRTREVFGQEDSWLFNGTVCGDTLLLHVVTDFTTEKNYLLSTLLEGDSLRTVDSLLCFSRNDITSIPTKNGVMKRTLSYNYPEVFVMGDRVAVWYSGTRSLLVYRIGQDARLELEGSFGEPLTEEKVATFDFKGQQDDDNSPGRPLAVSSDHIYMCKVKYEDPEGEITPYNMPTPVGVEVKVYDWKLQPVRRFLLEKPTATQLRIDVARQLIYAYDPRVDFEQVYVYKYKL</sequence>